<evidence type="ECO:0000313" key="2">
    <source>
        <dbReference type="Proteomes" id="UP000807025"/>
    </source>
</evidence>
<name>A0A9P5ZMC8_PLEER</name>
<accession>A0A9P5ZMC8</accession>
<reference evidence="1" key="1">
    <citation type="submission" date="2020-11" db="EMBL/GenBank/DDBJ databases">
        <authorList>
            <consortium name="DOE Joint Genome Institute"/>
            <person name="Ahrendt S."/>
            <person name="Riley R."/>
            <person name="Andreopoulos W."/>
            <person name="Labutti K."/>
            <person name="Pangilinan J."/>
            <person name="Ruiz-Duenas F.J."/>
            <person name="Barrasa J.M."/>
            <person name="Sanchez-Garcia M."/>
            <person name="Camarero S."/>
            <person name="Miyauchi S."/>
            <person name="Serrano A."/>
            <person name="Linde D."/>
            <person name="Babiker R."/>
            <person name="Drula E."/>
            <person name="Ayuso-Fernandez I."/>
            <person name="Pacheco R."/>
            <person name="Padilla G."/>
            <person name="Ferreira P."/>
            <person name="Barriuso J."/>
            <person name="Kellner H."/>
            <person name="Castanera R."/>
            <person name="Alfaro M."/>
            <person name="Ramirez L."/>
            <person name="Pisabarro A.G."/>
            <person name="Kuo A."/>
            <person name="Tritt A."/>
            <person name="Lipzen A."/>
            <person name="He G."/>
            <person name="Yan M."/>
            <person name="Ng V."/>
            <person name="Cullen D."/>
            <person name="Martin F."/>
            <person name="Rosso M.-N."/>
            <person name="Henrissat B."/>
            <person name="Hibbett D."/>
            <person name="Martinez A.T."/>
            <person name="Grigoriev I.V."/>
        </authorList>
    </citation>
    <scope>NUCLEOTIDE SEQUENCE</scope>
    <source>
        <strain evidence="1">ATCC 90797</strain>
    </source>
</reference>
<dbReference type="Proteomes" id="UP000807025">
    <property type="component" value="Unassembled WGS sequence"/>
</dbReference>
<dbReference type="EMBL" id="MU154678">
    <property type="protein sequence ID" value="KAF9489240.1"/>
    <property type="molecule type" value="Genomic_DNA"/>
</dbReference>
<dbReference type="OrthoDB" id="3267813at2759"/>
<proteinExistence type="predicted"/>
<sequence>MGEGYFQLTLDKEANARHCVELGVDQTQDPRISAHSPSINFDPSTNVSPSFTFSINPPNQIVQCTPTGLWWDNTTIQGIPSFLGVIPGGDSFVIPEGHITDVPAQGTGFSWTPSL</sequence>
<dbReference type="AlphaFoldDB" id="A0A9P5ZMC8"/>
<evidence type="ECO:0000313" key="1">
    <source>
        <dbReference type="EMBL" id="KAF9489240.1"/>
    </source>
</evidence>
<keyword evidence="2" id="KW-1185">Reference proteome</keyword>
<protein>
    <submittedName>
        <fullName evidence="1">Uncharacterized protein</fullName>
    </submittedName>
</protein>
<organism evidence="1 2">
    <name type="scientific">Pleurotus eryngii</name>
    <name type="common">Boletus of the steppes</name>
    <dbReference type="NCBI Taxonomy" id="5323"/>
    <lineage>
        <taxon>Eukaryota</taxon>
        <taxon>Fungi</taxon>
        <taxon>Dikarya</taxon>
        <taxon>Basidiomycota</taxon>
        <taxon>Agaricomycotina</taxon>
        <taxon>Agaricomycetes</taxon>
        <taxon>Agaricomycetidae</taxon>
        <taxon>Agaricales</taxon>
        <taxon>Pleurotineae</taxon>
        <taxon>Pleurotaceae</taxon>
        <taxon>Pleurotus</taxon>
    </lineage>
</organism>
<gene>
    <name evidence="1" type="ORF">BDN71DRAFT_1512319</name>
</gene>
<comment type="caution">
    <text evidence="1">The sequence shown here is derived from an EMBL/GenBank/DDBJ whole genome shotgun (WGS) entry which is preliminary data.</text>
</comment>